<protein>
    <submittedName>
        <fullName evidence="3">Uncharacterized protein</fullName>
    </submittedName>
</protein>
<accession>A0A915ILY9</accession>
<dbReference type="Proteomes" id="UP000887565">
    <property type="component" value="Unplaced"/>
</dbReference>
<evidence type="ECO:0000313" key="3">
    <source>
        <dbReference type="WBParaSite" id="nRc.2.0.1.t14879-RA"/>
    </source>
</evidence>
<proteinExistence type="predicted"/>
<reference evidence="3" key="1">
    <citation type="submission" date="2022-11" db="UniProtKB">
        <authorList>
            <consortium name="WormBaseParasite"/>
        </authorList>
    </citation>
    <scope>IDENTIFICATION</scope>
</reference>
<name>A0A915ILY9_ROMCU</name>
<feature type="compositionally biased region" description="Pro residues" evidence="1">
    <location>
        <begin position="62"/>
        <end position="84"/>
    </location>
</feature>
<organism evidence="2 3">
    <name type="scientific">Romanomermis culicivorax</name>
    <name type="common">Nematode worm</name>
    <dbReference type="NCBI Taxonomy" id="13658"/>
    <lineage>
        <taxon>Eukaryota</taxon>
        <taxon>Metazoa</taxon>
        <taxon>Ecdysozoa</taxon>
        <taxon>Nematoda</taxon>
        <taxon>Enoplea</taxon>
        <taxon>Dorylaimia</taxon>
        <taxon>Mermithida</taxon>
        <taxon>Mermithoidea</taxon>
        <taxon>Mermithidae</taxon>
        <taxon>Romanomermis</taxon>
    </lineage>
</organism>
<feature type="region of interest" description="Disordered" evidence="1">
    <location>
        <begin position="50"/>
        <end position="84"/>
    </location>
</feature>
<dbReference type="AlphaFoldDB" id="A0A915ILY9"/>
<sequence>MMKLSRYLATCAGCNFFLQFAFRTDSRLGGSGSAIQDLLARSTGPPVPLMSAGVNNITSAPGPVPPPPSGVPPPFSVPQPPNFN</sequence>
<evidence type="ECO:0000256" key="1">
    <source>
        <dbReference type="SAM" id="MobiDB-lite"/>
    </source>
</evidence>
<evidence type="ECO:0000313" key="2">
    <source>
        <dbReference type="Proteomes" id="UP000887565"/>
    </source>
</evidence>
<keyword evidence="2" id="KW-1185">Reference proteome</keyword>
<dbReference type="WBParaSite" id="nRc.2.0.1.t14879-RA">
    <property type="protein sequence ID" value="nRc.2.0.1.t14879-RA"/>
    <property type="gene ID" value="nRc.2.0.1.g14879"/>
</dbReference>